<dbReference type="OrthoDB" id="9783509at2"/>
<comment type="subcellular location">
    <subcellularLocation>
        <location evidence="5">Cytoplasm</location>
    </subcellularLocation>
</comment>
<gene>
    <name evidence="5 8" type="primary">rimM</name>
    <name evidence="8" type="ORF">AX660_03955</name>
</gene>
<dbReference type="GO" id="GO:0043022">
    <property type="term" value="F:ribosome binding"/>
    <property type="evidence" value="ECO:0007669"/>
    <property type="project" value="InterPro"/>
</dbReference>
<evidence type="ECO:0000256" key="1">
    <source>
        <dbReference type="ARBA" id="ARBA00022490"/>
    </source>
</evidence>
<keyword evidence="4 5" id="KW-0143">Chaperone</keyword>
<evidence type="ECO:0000259" key="6">
    <source>
        <dbReference type="Pfam" id="PF01782"/>
    </source>
</evidence>
<name>A0A136A5V4_9ALTE</name>
<dbReference type="STRING" id="1799789.AX660_03955"/>
<keyword evidence="3 5" id="KW-0698">rRNA processing</keyword>
<dbReference type="InterPro" id="IPR009000">
    <property type="entry name" value="Transl_B-barrel_sf"/>
</dbReference>
<dbReference type="SUPFAM" id="SSF50447">
    <property type="entry name" value="Translation proteins"/>
    <property type="match status" value="1"/>
</dbReference>
<dbReference type="PANTHER" id="PTHR33692">
    <property type="entry name" value="RIBOSOME MATURATION FACTOR RIMM"/>
    <property type="match status" value="1"/>
</dbReference>
<keyword evidence="2 5" id="KW-0690">Ribosome biogenesis</keyword>
<organism evidence="8 9">
    <name type="scientific">Paraglaciecola hydrolytica</name>
    <dbReference type="NCBI Taxonomy" id="1799789"/>
    <lineage>
        <taxon>Bacteria</taxon>
        <taxon>Pseudomonadati</taxon>
        <taxon>Pseudomonadota</taxon>
        <taxon>Gammaproteobacteria</taxon>
        <taxon>Alteromonadales</taxon>
        <taxon>Alteromonadaceae</taxon>
        <taxon>Paraglaciecola</taxon>
    </lineage>
</organism>
<accession>A0A136A5V4</accession>
<dbReference type="GO" id="GO:0006364">
    <property type="term" value="P:rRNA processing"/>
    <property type="evidence" value="ECO:0007669"/>
    <property type="project" value="UniProtKB-UniRule"/>
</dbReference>
<dbReference type="HAMAP" id="MF_00014">
    <property type="entry name" value="Ribosome_mat_RimM"/>
    <property type="match status" value="1"/>
</dbReference>
<dbReference type="Gene3D" id="2.40.30.60">
    <property type="entry name" value="RimM"/>
    <property type="match status" value="1"/>
</dbReference>
<feature type="domain" description="PRC-barrel" evidence="7">
    <location>
        <begin position="98"/>
        <end position="171"/>
    </location>
</feature>
<dbReference type="InterPro" id="IPR002676">
    <property type="entry name" value="RimM_N"/>
</dbReference>
<evidence type="ECO:0000313" key="8">
    <source>
        <dbReference type="EMBL" id="KXI30603.1"/>
    </source>
</evidence>
<dbReference type="GO" id="GO:0005737">
    <property type="term" value="C:cytoplasm"/>
    <property type="evidence" value="ECO:0007669"/>
    <property type="project" value="UniProtKB-SubCell"/>
</dbReference>
<evidence type="ECO:0000256" key="3">
    <source>
        <dbReference type="ARBA" id="ARBA00022552"/>
    </source>
</evidence>
<comment type="domain">
    <text evidence="5">The PRC barrel domain binds ribosomal protein uS19.</text>
</comment>
<comment type="function">
    <text evidence="5">An accessory protein needed during the final step in the assembly of 30S ribosomal subunit, possibly for assembly of the head region. Essential for efficient processing of 16S rRNA. May be needed both before and after RbfA during the maturation of 16S rRNA. It has affinity for free ribosomal 30S subunits but not for 70S ribosomes.</text>
</comment>
<evidence type="ECO:0000256" key="5">
    <source>
        <dbReference type="HAMAP-Rule" id="MF_00014"/>
    </source>
</evidence>
<evidence type="ECO:0000256" key="2">
    <source>
        <dbReference type="ARBA" id="ARBA00022517"/>
    </source>
</evidence>
<dbReference type="InterPro" id="IPR011033">
    <property type="entry name" value="PRC_barrel-like_sf"/>
</dbReference>
<dbReference type="Pfam" id="PF01782">
    <property type="entry name" value="RimM"/>
    <property type="match status" value="1"/>
</dbReference>
<comment type="similarity">
    <text evidence="5">Belongs to the RimM family.</text>
</comment>
<keyword evidence="1 5" id="KW-0963">Cytoplasm</keyword>
<proteinExistence type="inferred from homology"/>
<keyword evidence="9" id="KW-1185">Reference proteome</keyword>
<dbReference type="InterPro" id="IPR027275">
    <property type="entry name" value="PRC-brl_dom"/>
</dbReference>
<comment type="subunit">
    <text evidence="5">Binds ribosomal protein uS19.</text>
</comment>
<evidence type="ECO:0000256" key="4">
    <source>
        <dbReference type="ARBA" id="ARBA00023186"/>
    </source>
</evidence>
<dbReference type="GO" id="GO:0005840">
    <property type="term" value="C:ribosome"/>
    <property type="evidence" value="ECO:0007669"/>
    <property type="project" value="InterPro"/>
</dbReference>
<dbReference type="EMBL" id="LSNE01000002">
    <property type="protein sequence ID" value="KXI30603.1"/>
    <property type="molecule type" value="Genomic_DNA"/>
</dbReference>
<evidence type="ECO:0000259" key="7">
    <source>
        <dbReference type="Pfam" id="PF05239"/>
    </source>
</evidence>
<dbReference type="InterPro" id="IPR036976">
    <property type="entry name" value="RimM_N_sf"/>
</dbReference>
<evidence type="ECO:0000313" key="9">
    <source>
        <dbReference type="Proteomes" id="UP000070299"/>
    </source>
</evidence>
<dbReference type="PANTHER" id="PTHR33692:SF1">
    <property type="entry name" value="RIBOSOME MATURATION FACTOR RIMM"/>
    <property type="match status" value="1"/>
</dbReference>
<dbReference type="GO" id="GO:0042274">
    <property type="term" value="P:ribosomal small subunit biogenesis"/>
    <property type="evidence" value="ECO:0007669"/>
    <property type="project" value="UniProtKB-UniRule"/>
</dbReference>
<dbReference type="Pfam" id="PF05239">
    <property type="entry name" value="PRC"/>
    <property type="match status" value="1"/>
</dbReference>
<feature type="domain" description="RimM N-terminal" evidence="6">
    <location>
        <begin position="9"/>
        <end position="90"/>
    </location>
</feature>
<dbReference type="InterPro" id="IPR011961">
    <property type="entry name" value="RimM"/>
</dbReference>
<dbReference type="AlphaFoldDB" id="A0A136A5V4"/>
<protein>
    <recommendedName>
        <fullName evidence="5">Ribosome maturation factor RimM</fullName>
    </recommendedName>
</protein>
<dbReference type="SUPFAM" id="SSF50346">
    <property type="entry name" value="PRC-barrel domain"/>
    <property type="match status" value="1"/>
</dbReference>
<sequence length="176" mass="19746">MSHASDTLVIGVIGAPYGVKGWVKITSHTHELDGVFAYTPWLLGQVQEGKEYVVDQWRTHNKGLVAKLVGVETRDDAEGIKNLEISIKAEQLPQLADNDFYWRELVGMQVITENGYSLGVVKELFETGANDVMLIKANLNDAFGQKERMVPYLLDLVVKQVDRQAKTIKVDWDPAF</sequence>
<dbReference type="NCBIfam" id="TIGR02273">
    <property type="entry name" value="16S_RimM"/>
    <property type="match status" value="1"/>
</dbReference>
<dbReference type="RefSeq" id="WP_068371207.1">
    <property type="nucleotide sequence ID" value="NZ_LSNE01000002.1"/>
</dbReference>
<dbReference type="Proteomes" id="UP000070299">
    <property type="component" value="Unassembled WGS sequence"/>
</dbReference>
<comment type="caution">
    <text evidence="8">The sequence shown here is derived from an EMBL/GenBank/DDBJ whole genome shotgun (WGS) entry which is preliminary data.</text>
</comment>
<dbReference type="Gene3D" id="2.30.30.240">
    <property type="entry name" value="PRC-barrel domain"/>
    <property type="match status" value="1"/>
</dbReference>
<reference evidence="9" key="1">
    <citation type="submission" date="2016-02" db="EMBL/GenBank/DDBJ databases">
        <authorList>
            <person name="Schultz-Johansen M."/>
            <person name="Glaring M.A."/>
            <person name="Bech P.K."/>
            <person name="Stougaard P."/>
        </authorList>
    </citation>
    <scope>NUCLEOTIDE SEQUENCE [LARGE SCALE GENOMIC DNA]</scope>
    <source>
        <strain evidence="9">S66</strain>
    </source>
</reference>